<proteinExistence type="predicted"/>
<keyword evidence="4" id="KW-1185">Reference proteome</keyword>
<organism evidence="3 4">
    <name type="scientific">Phascolomyces articulosus</name>
    <dbReference type="NCBI Taxonomy" id="60185"/>
    <lineage>
        <taxon>Eukaryota</taxon>
        <taxon>Fungi</taxon>
        <taxon>Fungi incertae sedis</taxon>
        <taxon>Mucoromycota</taxon>
        <taxon>Mucoromycotina</taxon>
        <taxon>Mucoromycetes</taxon>
        <taxon>Mucorales</taxon>
        <taxon>Lichtheimiaceae</taxon>
        <taxon>Phascolomyces</taxon>
    </lineage>
</organism>
<dbReference type="PANTHER" id="PTHR43591:SF110">
    <property type="entry name" value="RHODANESE DOMAIN-CONTAINING PROTEIN"/>
    <property type="match status" value="1"/>
</dbReference>
<dbReference type="Pfam" id="PF13649">
    <property type="entry name" value="Methyltransf_25"/>
    <property type="match status" value="1"/>
</dbReference>
<name>A0AAD5K069_9FUNG</name>
<gene>
    <name evidence="3" type="ORF">BDA99DRAFT_509659</name>
</gene>
<evidence type="ECO:0000256" key="1">
    <source>
        <dbReference type="SAM" id="MobiDB-lite"/>
    </source>
</evidence>
<comment type="caution">
    <text evidence="3">The sequence shown here is derived from an EMBL/GenBank/DDBJ whole genome shotgun (WGS) entry which is preliminary data.</text>
</comment>
<feature type="compositionally biased region" description="Basic and acidic residues" evidence="1">
    <location>
        <begin position="546"/>
        <end position="559"/>
    </location>
</feature>
<feature type="region of interest" description="Disordered" evidence="1">
    <location>
        <begin position="64"/>
        <end position="89"/>
    </location>
</feature>
<accession>A0AAD5K069</accession>
<dbReference type="InterPro" id="IPR029063">
    <property type="entry name" value="SAM-dependent_MTases_sf"/>
</dbReference>
<feature type="compositionally biased region" description="Low complexity" evidence="1">
    <location>
        <begin position="38"/>
        <end position="49"/>
    </location>
</feature>
<feature type="region of interest" description="Disordered" evidence="1">
    <location>
        <begin position="1"/>
        <end position="50"/>
    </location>
</feature>
<protein>
    <recommendedName>
        <fullName evidence="2">Methyltransferase domain-containing protein</fullName>
    </recommendedName>
</protein>
<feature type="region of interest" description="Disordered" evidence="1">
    <location>
        <begin position="506"/>
        <end position="562"/>
    </location>
</feature>
<feature type="compositionally biased region" description="Polar residues" evidence="1">
    <location>
        <begin position="506"/>
        <end position="543"/>
    </location>
</feature>
<dbReference type="CDD" id="cd02440">
    <property type="entry name" value="AdoMet_MTases"/>
    <property type="match status" value="1"/>
</dbReference>
<feature type="domain" description="Methyltransferase" evidence="2">
    <location>
        <begin position="232"/>
        <end position="323"/>
    </location>
</feature>
<dbReference type="InterPro" id="IPR041698">
    <property type="entry name" value="Methyltransf_25"/>
</dbReference>
<evidence type="ECO:0000259" key="2">
    <source>
        <dbReference type="Pfam" id="PF13649"/>
    </source>
</evidence>
<dbReference type="AlphaFoldDB" id="A0AAD5K069"/>
<evidence type="ECO:0000313" key="4">
    <source>
        <dbReference type="Proteomes" id="UP001209540"/>
    </source>
</evidence>
<evidence type="ECO:0000313" key="3">
    <source>
        <dbReference type="EMBL" id="KAI9263236.1"/>
    </source>
</evidence>
<reference evidence="3" key="2">
    <citation type="submission" date="2023-02" db="EMBL/GenBank/DDBJ databases">
        <authorList>
            <consortium name="DOE Joint Genome Institute"/>
            <person name="Mondo S.J."/>
            <person name="Chang Y."/>
            <person name="Wang Y."/>
            <person name="Ahrendt S."/>
            <person name="Andreopoulos W."/>
            <person name="Barry K."/>
            <person name="Beard J."/>
            <person name="Benny G.L."/>
            <person name="Blankenship S."/>
            <person name="Bonito G."/>
            <person name="Cuomo C."/>
            <person name="Desiro A."/>
            <person name="Gervers K.A."/>
            <person name="Hundley H."/>
            <person name="Kuo A."/>
            <person name="LaButti K."/>
            <person name="Lang B.F."/>
            <person name="Lipzen A."/>
            <person name="O'Donnell K."/>
            <person name="Pangilinan J."/>
            <person name="Reynolds N."/>
            <person name="Sandor L."/>
            <person name="Smith M.W."/>
            <person name="Tsang A."/>
            <person name="Grigoriev I.V."/>
            <person name="Stajich J.E."/>
            <person name="Spatafora J.W."/>
        </authorList>
    </citation>
    <scope>NUCLEOTIDE SEQUENCE</scope>
    <source>
        <strain evidence="3">RSA 2281</strain>
    </source>
</reference>
<dbReference type="SUPFAM" id="SSF53335">
    <property type="entry name" value="S-adenosyl-L-methionine-dependent methyltransferases"/>
    <property type="match status" value="1"/>
</dbReference>
<feature type="compositionally biased region" description="Low complexity" evidence="1">
    <location>
        <begin position="70"/>
        <end position="86"/>
    </location>
</feature>
<dbReference type="PANTHER" id="PTHR43591">
    <property type="entry name" value="METHYLTRANSFERASE"/>
    <property type="match status" value="1"/>
</dbReference>
<feature type="compositionally biased region" description="Low complexity" evidence="1">
    <location>
        <begin position="22"/>
        <end position="31"/>
    </location>
</feature>
<sequence>MGNLHSSFNDRRKSNVSNKNKSSSSIPCCSSSPPPLSAQPQQQSSSLPAAGFVRRTTLRLQKKLSISASTTTPTTNPSLVQQQQKQQQRHSLNPLLRLNEPQQEQFIQNTFSPVIKDDTNIVRLGRRYQNINPKYVLPNDEIEQDRLTNLHFILKHCFNGNYSAPVQDLLQQSASTTPSWINNISTTALSHGSATNTTSTVSTGTSSVGLSTTNDGVCCGNLNSGSKIQPRVLDIACGTGIWILEMASEFPHAQFHGIDLSAMYPADIKPPNTHFCQGDVLNGLPYTDGCFDYVHMSLIYNCFSIEDRKKLLYEIRRVLKPGGYIEFRDVDPIIRNPGPTTSEYIKPFPHMMHERLDVDVNWAAHMCENAQNYGGMTDIHHQIVSISFVSSSKLSASFNTSVLAEWESYRSFSLQAYDFADEDYDSIIRSVMDECKKKRSYLNYVMCWGRKPIIDVPTSNSSICHMDYGTPPPPPLGQRHSVGCNTTYRSVSTSPHEYHDVSSFIKSVSSPRPTHSSNSTLSRPSPKSGTYSSTTHSGKNSPGSLRAREDARRNKEKTSDIYQFVHGYVE</sequence>
<dbReference type="EMBL" id="JAIXMP010000013">
    <property type="protein sequence ID" value="KAI9263236.1"/>
    <property type="molecule type" value="Genomic_DNA"/>
</dbReference>
<dbReference type="Proteomes" id="UP001209540">
    <property type="component" value="Unassembled WGS sequence"/>
</dbReference>
<reference evidence="3" key="1">
    <citation type="journal article" date="2022" name="IScience">
        <title>Evolution of zygomycete secretomes and the origins of terrestrial fungal ecologies.</title>
        <authorList>
            <person name="Chang Y."/>
            <person name="Wang Y."/>
            <person name="Mondo S."/>
            <person name="Ahrendt S."/>
            <person name="Andreopoulos W."/>
            <person name="Barry K."/>
            <person name="Beard J."/>
            <person name="Benny G.L."/>
            <person name="Blankenship S."/>
            <person name="Bonito G."/>
            <person name="Cuomo C."/>
            <person name="Desiro A."/>
            <person name="Gervers K.A."/>
            <person name="Hundley H."/>
            <person name="Kuo A."/>
            <person name="LaButti K."/>
            <person name="Lang B.F."/>
            <person name="Lipzen A."/>
            <person name="O'Donnell K."/>
            <person name="Pangilinan J."/>
            <person name="Reynolds N."/>
            <person name="Sandor L."/>
            <person name="Smith M.E."/>
            <person name="Tsang A."/>
            <person name="Grigoriev I.V."/>
            <person name="Stajich J.E."/>
            <person name="Spatafora J.W."/>
        </authorList>
    </citation>
    <scope>NUCLEOTIDE SEQUENCE</scope>
    <source>
        <strain evidence="3">RSA 2281</strain>
    </source>
</reference>
<dbReference type="Gene3D" id="3.40.50.150">
    <property type="entry name" value="Vaccinia Virus protein VP39"/>
    <property type="match status" value="1"/>
</dbReference>